<dbReference type="AlphaFoldDB" id="A0A550CXX6"/>
<dbReference type="GO" id="GO:0032153">
    <property type="term" value="C:cell division site"/>
    <property type="evidence" value="ECO:0007669"/>
    <property type="project" value="TreeGrafter"/>
</dbReference>
<keyword evidence="8" id="KW-1185">Reference proteome</keyword>
<protein>
    <recommendedName>
        <fullName evidence="9">Pali-domain-containing protein</fullName>
    </recommendedName>
</protein>
<evidence type="ECO:0000256" key="1">
    <source>
        <dbReference type="ARBA" id="ARBA00004141"/>
    </source>
</evidence>
<dbReference type="InterPro" id="IPR009571">
    <property type="entry name" value="SUR7/Rim9-like_fungi"/>
</dbReference>
<feature type="transmembrane region" description="Helical" evidence="5">
    <location>
        <begin position="172"/>
        <end position="189"/>
    </location>
</feature>
<evidence type="ECO:0000313" key="8">
    <source>
        <dbReference type="Proteomes" id="UP000320762"/>
    </source>
</evidence>
<evidence type="ECO:0000313" key="7">
    <source>
        <dbReference type="EMBL" id="TRM69608.1"/>
    </source>
</evidence>
<comment type="caution">
    <text evidence="7">The sequence shown here is derived from an EMBL/GenBank/DDBJ whole genome shotgun (WGS) entry which is preliminary data.</text>
</comment>
<gene>
    <name evidence="7" type="ORF">BD626DRAFT_15346</name>
</gene>
<dbReference type="PANTHER" id="PTHR28013">
    <property type="entry name" value="PROTEIN DCV1-RELATED"/>
    <property type="match status" value="1"/>
</dbReference>
<evidence type="ECO:0008006" key="9">
    <source>
        <dbReference type="Google" id="ProtNLM"/>
    </source>
</evidence>
<dbReference type="GO" id="GO:0005886">
    <property type="term" value="C:plasma membrane"/>
    <property type="evidence" value="ECO:0007669"/>
    <property type="project" value="InterPro"/>
</dbReference>
<feature type="signal peptide" evidence="6">
    <location>
        <begin position="1"/>
        <end position="21"/>
    </location>
</feature>
<keyword evidence="3 5" id="KW-1133">Transmembrane helix</keyword>
<dbReference type="OrthoDB" id="2354757at2759"/>
<dbReference type="Pfam" id="PF06687">
    <property type="entry name" value="SUR7"/>
    <property type="match status" value="1"/>
</dbReference>
<dbReference type="STRING" id="97359.A0A550CXX6"/>
<feature type="chain" id="PRO_5022041760" description="Pali-domain-containing protein" evidence="6">
    <location>
        <begin position="22"/>
        <end position="193"/>
    </location>
</feature>
<dbReference type="Proteomes" id="UP000320762">
    <property type="component" value="Unassembled WGS sequence"/>
</dbReference>
<dbReference type="InterPro" id="IPR051380">
    <property type="entry name" value="pH-response_reg_palI/RIM9"/>
</dbReference>
<keyword evidence="6" id="KW-0732">Signal</keyword>
<evidence type="ECO:0000256" key="2">
    <source>
        <dbReference type="ARBA" id="ARBA00022692"/>
    </source>
</evidence>
<comment type="subcellular location">
    <subcellularLocation>
        <location evidence="1">Membrane</location>
        <topology evidence="1">Multi-pass membrane protein</topology>
    </subcellularLocation>
</comment>
<evidence type="ECO:0000256" key="6">
    <source>
        <dbReference type="SAM" id="SignalP"/>
    </source>
</evidence>
<evidence type="ECO:0000256" key="3">
    <source>
        <dbReference type="ARBA" id="ARBA00022989"/>
    </source>
</evidence>
<dbReference type="PANTHER" id="PTHR28013:SF3">
    <property type="entry name" value="PROTEIN DCV1-RELATED"/>
    <property type="match status" value="1"/>
</dbReference>
<organism evidence="7 8">
    <name type="scientific">Schizophyllum amplum</name>
    <dbReference type="NCBI Taxonomy" id="97359"/>
    <lineage>
        <taxon>Eukaryota</taxon>
        <taxon>Fungi</taxon>
        <taxon>Dikarya</taxon>
        <taxon>Basidiomycota</taxon>
        <taxon>Agaricomycotina</taxon>
        <taxon>Agaricomycetes</taxon>
        <taxon>Agaricomycetidae</taxon>
        <taxon>Agaricales</taxon>
        <taxon>Schizophyllaceae</taxon>
        <taxon>Schizophyllum</taxon>
    </lineage>
</organism>
<dbReference type="GO" id="GO:0035838">
    <property type="term" value="C:growing cell tip"/>
    <property type="evidence" value="ECO:0007669"/>
    <property type="project" value="TreeGrafter"/>
</dbReference>
<name>A0A550CXX6_9AGAR</name>
<evidence type="ECO:0000256" key="5">
    <source>
        <dbReference type="SAM" id="Phobius"/>
    </source>
</evidence>
<reference evidence="7 8" key="1">
    <citation type="journal article" date="2019" name="New Phytol.">
        <title>Comparative genomics reveals unique wood-decay strategies and fruiting body development in the Schizophyllaceae.</title>
        <authorList>
            <person name="Almasi E."/>
            <person name="Sahu N."/>
            <person name="Krizsan K."/>
            <person name="Balint B."/>
            <person name="Kovacs G.M."/>
            <person name="Kiss B."/>
            <person name="Cseklye J."/>
            <person name="Drula E."/>
            <person name="Henrissat B."/>
            <person name="Nagy I."/>
            <person name="Chovatia M."/>
            <person name="Adam C."/>
            <person name="LaButti K."/>
            <person name="Lipzen A."/>
            <person name="Riley R."/>
            <person name="Grigoriev I.V."/>
            <person name="Nagy L.G."/>
        </authorList>
    </citation>
    <scope>NUCLEOTIDE SEQUENCE [LARGE SCALE GENOMIC DNA]</scope>
    <source>
        <strain evidence="7 8">NL-1724</strain>
    </source>
</reference>
<sequence length="193" mass="21089">MLGLFLCFAAFVLLIFVTVSAPTWDSVSFLDVPSETGTTHFGVFGFSGSVAHVGFRFLVPINGYDYTAIEAGSVRNLTFTLVLYPIGKPWPRLLRDSLNKCFSATCFSAFVVLLEFCGIRRRKGGKIAMILLAALATLVTVIAWILSMVLFGTVRSRFRDQDIDATWGNANWLGLAALVSLTCGLYAALRENA</sequence>
<accession>A0A550CXX6</accession>
<proteinExistence type="predicted"/>
<feature type="transmembrane region" description="Helical" evidence="5">
    <location>
        <begin position="129"/>
        <end position="152"/>
    </location>
</feature>
<dbReference type="EMBL" id="VDMD01000001">
    <property type="protein sequence ID" value="TRM69608.1"/>
    <property type="molecule type" value="Genomic_DNA"/>
</dbReference>
<evidence type="ECO:0000256" key="4">
    <source>
        <dbReference type="ARBA" id="ARBA00023136"/>
    </source>
</evidence>
<keyword evidence="2 5" id="KW-0812">Transmembrane</keyword>
<keyword evidence="4 5" id="KW-0472">Membrane</keyword>